<feature type="non-terminal residue" evidence="10">
    <location>
        <position position="1"/>
    </location>
</feature>
<organism evidence="10">
    <name type="scientific">marine sediment metagenome</name>
    <dbReference type="NCBI Taxonomy" id="412755"/>
    <lineage>
        <taxon>unclassified sequences</taxon>
        <taxon>metagenomes</taxon>
        <taxon>ecological metagenomes</taxon>
    </lineage>
</organism>
<gene>
    <name evidence="10" type="ORF">S06H3_48531</name>
</gene>
<keyword evidence="7" id="KW-0457">Lysine biosynthesis</keyword>
<feature type="region of interest" description="Disordered" evidence="8">
    <location>
        <begin position="1"/>
        <end position="50"/>
    </location>
</feature>
<dbReference type="Pfam" id="PF05173">
    <property type="entry name" value="DapB_C"/>
    <property type="match status" value="1"/>
</dbReference>
<evidence type="ECO:0000313" key="10">
    <source>
        <dbReference type="EMBL" id="GAI42790.1"/>
    </source>
</evidence>
<dbReference type="SUPFAM" id="SSF55347">
    <property type="entry name" value="Glyceraldehyde-3-phosphate dehydrogenase-like, C-terminal domain"/>
    <property type="match status" value="1"/>
</dbReference>
<dbReference type="InterPro" id="IPR023940">
    <property type="entry name" value="DHDPR_bac"/>
</dbReference>
<dbReference type="EMBL" id="BARV01030563">
    <property type="protein sequence ID" value="GAI42790.1"/>
    <property type="molecule type" value="Genomic_DNA"/>
</dbReference>
<feature type="compositionally biased region" description="Low complexity" evidence="8">
    <location>
        <begin position="19"/>
        <end position="28"/>
    </location>
</feature>
<dbReference type="AlphaFoldDB" id="X1PUK5"/>
<feature type="domain" description="Dihydrodipicolinate reductase C-terminal" evidence="9">
    <location>
        <begin position="2"/>
        <end position="115"/>
    </location>
</feature>
<evidence type="ECO:0000256" key="5">
    <source>
        <dbReference type="ARBA" id="ARBA00023002"/>
    </source>
</evidence>
<keyword evidence="1" id="KW-0963">Cytoplasm</keyword>
<dbReference type="PANTHER" id="PTHR20836">
    <property type="entry name" value="DIHYDRODIPICOLINATE REDUCTASE"/>
    <property type="match status" value="1"/>
</dbReference>
<dbReference type="GO" id="GO:0005829">
    <property type="term" value="C:cytosol"/>
    <property type="evidence" value="ECO:0007669"/>
    <property type="project" value="TreeGrafter"/>
</dbReference>
<dbReference type="PANTHER" id="PTHR20836:SF0">
    <property type="entry name" value="4-HYDROXY-TETRAHYDRODIPICOLINATE REDUCTASE 1, CHLOROPLASTIC-RELATED"/>
    <property type="match status" value="1"/>
</dbReference>
<dbReference type="GO" id="GO:0019877">
    <property type="term" value="P:diaminopimelate biosynthetic process"/>
    <property type="evidence" value="ECO:0007669"/>
    <property type="project" value="UniProtKB-KW"/>
</dbReference>
<evidence type="ECO:0000256" key="1">
    <source>
        <dbReference type="ARBA" id="ARBA00022490"/>
    </source>
</evidence>
<evidence type="ECO:0000259" key="9">
    <source>
        <dbReference type="Pfam" id="PF05173"/>
    </source>
</evidence>
<evidence type="ECO:0000256" key="8">
    <source>
        <dbReference type="SAM" id="MobiDB-lite"/>
    </source>
</evidence>
<evidence type="ECO:0000256" key="4">
    <source>
        <dbReference type="ARBA" id="ARBA00022915"/>
    </source>
</evidence>
<name>X1PUK5_9ZZZZ</name>
<comment type="caution">
    <text evidence="10">The sequence shown here is derived from an EMBL/GenBank/DDBJ whole genome shotgun (WGS) entry which is preliminary data.</text>
</comment>
<dbReference type="GO" id="GO:0009089">
    <property type="term" value="P:lysine biosynthetic process via diaminopimelate"/>
    <property type="evidence" value="ECO:0007669"/>
    <property type="project" value="InterPro"/>
</dbReference>
<keyword evidence="4" id="KW-0220">Diaminopimelate biosynthesis</keyword>
<evidence type="ECO:0000256" key="3">
    <source>
        <dbReference type="ARBA" id="ARBA00022857"/>
    </source>
</evidence>
<keyword evidence="2" id="KW-0028">Amino-acid biosynthesis</keyword>
<evidence type="ECO:0000256" key="7">
    <source>
        <dbReference type="ARBA" id="ARBA00023154"/>
    </source>
</evidence>
<evidence type="ECO:0000256" key="2">
    <source>
        <dbReference type="ARBA" id="ARBA00022605"/>
    </source>
</evidence>
<feature type="compositionally biased region" description="Basic residues" evidence="8">
    <location>
        <begin position="32"/>
        <end position="42"/>
    </location>
</feature>
<evidence type="ECO:0000256" key="6">
    <source>
        <dbReference type="ARBA" id="ARBA00023027"/>
    </source>
</evidence>
<keyword evidence="6" id="KW-0520">NAD</keyword>
<dbReference type="GO" id="GO:0008839">
    <property type="term" value="F:4-hydroxy-tetrahydrodipicolinate reductase"/>
    <property type="evidence" value="ECO:0007669"/>
    <property type="project" value="InterPro"/>
</dbReference>
<dbReference type="Gene3D" id="3.30.360.10">
    <property type="entry name" value="Dihydrodipicolinate Reductase, domain 2"/>
    <property type="match status" value="1"/>
</dbReference>
<keyword evidence="3" id="KW-0521">NADP</keyword>
<protein>
    <recommendedName>
        <fullName evidence="9">Dihydrodipicolinate reductase C-terminal domain-containing protein</fullName>
    </recommendedName>
</protein>
<sequence length="117" mass="12573">AEIIEQHHHLKADAPSGTALATAKAMAEARGKPFRRPTKQRPSHSQGKQIEGIAVHSVRLPGILARQEVLLGGPGQTLSLKHDAISRECYMPGVILATKEVVKRKGLIYGLDALLGL</sequence>
<reference evidence="10" key="1">
    <citation type="journal article" date="2014" name="Front. Microbiol.">
        <title>High frequency of phylogenetically diverse reductive dehalogenase-homologous genes in deep subseafloor sedimentary metagenomes.</title>
        <authorList>
            <person name="Kawai M."/>
            <person name="Futagami T."/>
            <person name="Toyoda A."/>
            <person name="Takaki Y."/>
            <person name="Nishi S."/>
            <person name="Hori S."/>
            <person name="Arai W."/>
            <person name="Tsubouchi T."/>
            <person name="Morono Y."/>
            <person name="Uchiyama I."/>
            <person name="Ito T."/>
            <person name="Fujiyama A."/>
            <person name="Inagaki F."/>
            <person name="Takami H."/>
        </authorList>
    </citation>
    <scope>NUCLEOTIDE SEQUENCE</scope>
    <source>
        <strain evidence="10">Expedition CK06-06</strain>
    </source>
</reference>
<accession>X1PUK5</accession>
<dbReference type="FunFam" id="3.30.360.10:FF:000009">
    <property type="entry name" value="4-hydroxy-tetrahydrodipicolinate reductase"/>
    <property type="match status" value="1"/>
</dbReference>
<keyword evidence="5" id="KW-0560">Oxidoreductase</keyword>
<dbReference type="InterPro" id="IPR022663">
    <property type="entry name" value="DapB_C"/>
</dbReference>
<proteinExistence type="predicted"/>
<dbReference type="PROSITE" id="PS01298">
    <property type="entry name" value="DAPB"/>
    <property type="match status" value="1"/>
</dbReference>
<dbReference type="InterPro" id="IPR022664">
    <property type="entry name" value="DapB_N_CS"/>
</dbReference>